<keyword evidence="2" id="KW-0472">Membrane</keyword>
<feature type="region of interest" description="Disordered" evidence="1">
    <location>
        <begin position="1"/>
        <end position="46"/>
    </location>
</feature>
<gene>
    <name evidence="3" type="ORF">Z043_118916</name>
</gene>
<dbReference type="InterPro" id="IPR008983">
    <property type="entry name" value="Tumour_necrosis_fac-like_dom"/>
</dbReference>
<comment type="caution">
    <text evidence="3">The sequence shown here is derived from an EMBL/GenBank/DDBJ whole genome shotgun (WGS) entry which is preliminary data.</text>
</comment>
<evidence type="ECO:0000256" key="1">
    <source>
        <dbReference type="SAM" id="MobiDB-lite"/>
    </source>
</evidence>
<keyword evidence="2" id="KW-1133">Transmembrane helix</keyword>
<feature type="compositionally biased region" description="Low complexity" evidence="1">
    <location>
        <begin position="62"/>
        <end position="72"/>
    </location>
</feature>
<evidence type="ECO:0000313" key="3">
    <source>
        <dbReference type="EMBL" id="KPP62874.1"/>
    </source>
</evidence>
<dbReference type="AlphaFoldDB" id="A0A0P7WH60"/>
<organism evidence="3 4">
    <name type="scientific">Scleropages formosus</name>
    <name type="common">Asian bonytongue</name>
    <name type="synonym">Osteoglossum formosum</name>
    <dbReference type="NCBI Taxonomy" id="113540"/>
    <lineage>
        <taxon>Eukaryota</taxon>
        <taxon>Metazoa</taxon>
        <taxon>Chordata</taxon>
        <taxon>Craniata</taxon>
        <taxon>Vertebrata</taxon>
        <taxon>Euteleostomi</taxon>
        <taxon>Actinopterygii</taxon>
        <taxon>Neopterygii</taxon>
        <taxon>Teleostei</taxon>
        <taxon>Osteoglossocephala</taxon>
        <taxon>Osteoglossomorpha</taxon>
        <taxon>Osteoglossiformes</taxon>
        <taxon>Osteoglossidae</taxon>
        <taxon>Scleropages</taxon>
    </lineage>
</organism>
<proteinExistence type="predicted"/>
<accession>A0A0P7WH60</accession>
<protein>
    <recommendedName>
        <fullName evidence="5">TNF family profile domain-containing protein</fullName>
    </recommendedName>
</protein>
<dbReference type="EMBL" id="JARO02008315">
    <property type="protein sequence ID" value="KPP62874.1"/>
    <property type="molecule type" value="Genomic_DNA"/>
</dbReference>
<keyword evidence="2" id="KW-0812">Transmembrane</keyword>
<dbReference type="Proteomes" id="UP000034805">
    <property type="component" value="Unassembled WGS sequence"/>
</dbReference>
<feature type="region of interest" description="Disordered" evidence="1">
    <location>
        <begin position="62"/>
        <end position="81"/>
    </location>
</feature>
<evidence type="ECO:0008006" key="5">
    <source>
        <dbReference type="Google" id="ProtNLM"/>
    </source>
</evidence>
<reference evidence="3 4" key="1">
    <citation type="submission" date="2015-08" db="EMBL/GenBank/DDBJ databases">
        <title>The genome of the Asian arowana (Scleropages formosus).</title>
        <authorList>
            <person name="Tan M.H."/>
            <person name="Gan H.M."/>
            <person name="Croft L.J."/>
            <person name="Austin C.M."/>
        </authorList>
    </citation>
    <scope>NUCLEOTIDE SEQUENCE [LARGE SCALE GENOMIC DNA]</scope>
    <source>
        <strain evidence="3">Aro1</strain>
    </source>
</reference>
<evidence type="ECO:0000313" key="4">
    <source>
        <dbReference type="Proteomes" id="UP000034805"/>
    </source>
</evidence>
<sequence length="339" mass="36738">MRRRETHDFLLSPLPSSPSPINKRTGCRGALSSTPSRVRAGGESEHRQLCASRSISLSLSPSIDRSASASDPRLSHPSPLTHRASANICASGAPRSARAPGSSAAHLLTRSPAHALTAMDVEAARTPPRRSCRCLDVWLAVSVTLFYACVLVGGAVYATLDNRRHVGAEGGAGSPADLPRAIAQRADTHERHMIDGVTYLFPQSEEIMDAKVVNWTAVRYRNRTTVGSFYEYKSSSSVLKVKKEGSYLLMVSLKFTCSSSGCKQANTTEKFTLSVSCESIKFECQVDLKEGSVQQCVDILMLPDSCELKARMKHTKENLGWKLDKNASKLGIALLAMLA</sequence>
<feature type="transmembrane region" description="Helical" evidence="2">
    <location>
        <begin position="137"/>
        <end position="160"/>
    </location>
</feature>
<name>A0A0P7WH60_SCLFO</name>
<dbReference type="Gene3D" id="2.60.120.40">
    <property type="match status" value="1"/>
</dbReference>
<evidence type="ECO:0000256" key="2">
    <source>
        <dbReference type="SAM" id="Phobius"/>
    </source>
</evidence>